<feature type="binding site" evidence="1">
    <location>
        <position position="92"/>
    </location>
    <ligand>
        <name>FAD</name>
        <dbReference type="ChEBI" id="CHEBI:57692"/>
        <note>ligand shared between neighboring subunits</note>
    </ligand>
</feature>
<feature type="binding site" evidence="1">
    <location>
        <position position="59"/>
    </location>
    <ligand>
        <name>FAD</name>
        <dbReference type="ChEBI" id="CHEBI:57692"/>
        <note>ligand shared between neighboring subunits</note>
    </ligand>
</feature>
<dbReference type="Gene3D" id="3.30.1360.170">
    <property type="match status" value="1"/>
</dbReference>
<keyword evidence="3" id="KW-1185">Reference proteome</keyword>
<organism evidence="2 3">
    <name type="scientific">Isachenkonia alkalipeptolytica</name>
    <dbReference type="NCBI Taxonomy" id="2565777"/>
    <lineage>
        <taxon>Bacteria</taxon>
        <taxon>Bacillati</taxon>
        <taxon>Bacillota</taxon>
        <taxon>Clostridia</taxon>
        <taxon>Eubacteriales</taxon>
        <taxon>Clostridiaceae</taxon>
        <taxon>Isachenkonia</taxon>
    </lineage>
</organism>
<comment type="pathway">
    <text evidence="1">Pyrimidine metabolism; dTTP biosynthesis.</text>
</comment>
<dbReference type="RefSeq" id="WP_160722284.1">
    <property type="nucleotide sequence ID" value="NZ_SUMG01000015.1"/>
</dbReference>
<dbReference type="GO" id="GO:0006231">
    <property type="term" value="P:dTMP biosynthetic process"/>
    <property type="evidence" value="ECO:0007669"/>
    <property type="project" value="UniProtKB-UniRule"/>
</dbReference>
<protein>
    <recommendedName>
        <fullName evidence="1">Flavin-dependent thymidylate synthase</fullName>
        <shortName evidence="1">FDTS</shortName>
        <ecNumber evidence="1">2.1.1.148</ecNumber>
    </recommendedName>
    <alternativeName>
        <fullName evidence="1">FAD-dependent thymidylate synthase</fullName>
    </alternativeName>
    <alternativeName>
        <fullName evidence="1">Thymidylate synthase ThyX</fullName>
        <shortName evidence="1">TS</shortName>
        <shortName evidence="1">TSase</shortName>
    </alternativeName>
</protein>
<feature type="binding site" evidence="1">
    <location>
        <begin position="186"/>
        <end position="188"/>
    </location>
    <ligand>
        <name>FAD</name>
        <dbReference type="ChEBI" id="CHEBI:57692"/>
        <note>ligand shared between neighboring subunits</note>
    </ligand>
</feature>
<feature type="binding site" evidence="1">
    <location>
        <begin position="80"/>
        <end position="83"/>
    </location>
    <ligand>
        <name>dUMP</name>
        <dbReference type="ChEBI" id="CHEBI:246422"/>
        <note>ligand shared between dimeric partners</note>
    </ligand>
</feature>
<dbReference type="Proteomes" id="UP000449710">
    <property type="component" value="Unassembled WGS sequence"/>
</dbReference>
<dbReference type="InterPro" id="IPR036098">
    <property type="entry name" value="Thymidylate_synthase_ThyX_sf"/>
</dbReference>
<evidence type="ECO:0000256" key="1">
    <source>
        <dbReference type="HAMAP-Rule" id="MF_01408"/>
    </source>
</evidence>
<accession>A0AA43XLL8</accession>
<comment type="catalytic activity">
    <reaction evidence="1">
        <text>dUMP + (6R)-5,10-methylene-5,6,7,8-tetrahydrofolate + NADPH + H(+) = dTMP + (6S)-5,6,7,8-tetrahydrofolate + NADP(+)</text>
        <dbReference type="Rhea" id="RHEA:29043"/>
        <dbReference type="ChEBI" id="CHEBI:15378"/>
        <dbReference type="ChEBI" id="CHEBI:15636"/>
        <dbReference type="ChEBI" id="CHEBI:57453"/>
        <dbReference type="ChEBI" id="CHEBI:57783"/>
        <dbReference type="ChEBI" id="CHEBI:58349"/>
        <dbReference type="ChEBI" id="CHEBI:63528"/>
        <dbReference type="ChEBI" id="CHEBI:246422"/>
        <dbReference type="EC" id="2.1.1.148"/>
    </reaction>
</comment>
<feature type="binding site" evidence="1">
    <location>
        <begin position="83"/>
        <end position="85"/>
    </location>
    <ligand>
        <name>FAD</name>
        <dbReference type="ChEBI" id="CHEBI:57692"/>
        <note>ligand shared between neighboring subunits</note>
    </ligand>
</feature>
<comment type="subunit">
    <text evidence="1">Homotetramer.</text>
</comment>
<dbReference type="Pfam" id="PF02511">
    <property type="entry name" value="Thy1"/>
    <property type="match status" value="1"/>
</dbReference>
<keyword evidence="1" id="KW-0285">Flavoprotein</keyword>
<dbReference type="GO" id="GO:0050660">
    <property type="term" value="F:flavin adenine dinucleotide binding"/>
    <property type="evidence" value="ECO:0007669"/>
    <property type="project" value="UniProtKB-UniRule"/>
</dbReference>
<comment type="cofactor">
    <cofactor evidence="1">
        <name>FAD</name>
        <dbReference type="ChEBI" id="CHEBI:57692"/>
    </cofactor>
    <text evidence="1">Binds 4 FAD per tetramer. Each FAD binding site is formed by three monomers.</text>
</comment>
<dbReference type="InterPro" id="IPR003669">
    <property type="entry name" value="Thymidylate_synthase_ThyX"/>
</dbReference>
<dbReference type="GO" id="GO:0006235">
    <property type="term" value="P:dTTP biosynthetic process"/>
    <property type="evidence" value="ECO:0007669"/>
    <property type="project" value="UniProtKB-UniRule"/>
</dbReference>
<dbReference type="GO" id="GO:0050797">
    <property type="term" value="F:thymidylate synthase (FAD) activity"/>
    <property type="evidence" value="ECO:0007669"/>
    <property type="project" value="UniProtKB-UniRule"/>
</dbReference>
<comment type="caution">
    <text evidence="2">The sequence shown here is derived from an EMBL/GenBank/DDBJ whole genome shotgun (WGS) entry which is preliminary data.</text>
</comment>
<feature type="binding site" description="in other chain" evidence="1">
    <location>
        <begin position="92"/>
        <end position="96"/>
    </location>
    <ligand>
        <name>dUMP</name>
        <dbReference type="ChEBI" id="CHEBI:246422"/>
        <note>ligand shared between dimeric partners</note>
    </ligand>
</feature>
<proteinExistence type="inferred from homology"/>
<comment type="similarity">
    <text evidence="1">Belongs to the thymidylate synthase ThyX family.</text>
</comment>
<comment type="function">
    <text evidence="1">Catalyzes the reductive methylation of 2'-deoxyuridine-5'-monophosphate (dUMP) to 2'-deoxythymidine-5'-monophosphate (dTMP) while utilizing 5,10-methylenetetrahydrofolate (mTHF) as the methyl donor, and NADPH and FADH(2) as the reductant.</text>
</comment>
<gene>
    <name evidence="1" type="primary">thyX</name>
    <name evidence="2" type="ORF">ISALK_11090</name>
</gene>
<dbReference type="NCBIfam" id="TIGR02170">
    <property type="entry name" value="thyX"/>
    <property type="match status" value="1"/>
</dbReference>
<dbReference type="EC" id="2.1.1.148" evidence="1"/>
<dbReference type="PANTHER" id="PTHR34934">
    <property type="entry name" value="FLAVIN-DEPENDENT THYMIDYLATE SYNTHASE"/>
    <property type="match status" value="1"/>
</dbReference>
<dbReference type="HAMAP" id="MF_01408">
    <property type="entry name" value="ThyX"/>
    <property type="match status" value="1"/>
</dbReference>
<sequence length="257" mass="29320">MQSRLSVHLITHTPDPEKVIAGAAKLCYSPKGIEGTMEQSDEEKNQKFVKMLVGMGHESPLEHISFTFGIEGVSRSLTHQLVRHRIGASYSQKSQRYVEEKDFAYIIPPEIDKRPKAKEKYLKAMEKSGEYYEAITEELFRDYTALYREKGETEKNAEKMAKKKAIEDARFVLPNACETKIIVTMNARALLHFFNHRCCNRAQWEIRELAVEMLAQVKKIAPTVFGKGGPKCLENPCPEGSMTCGEITEVRERFAKL</sequence>
<evidence type="ECO:0000313" key="3">
    <source>
        <dbReference type="Proteomes" id="UP000449710"/>
    </source>
</evidence>
<feature type="binding site" evidence="1">
    <location>
        <position position="197"/>
    </location>
    <ligand>
        <name>dUMP</name>
        <dbReference type="ChEBI" id="CHEBI:246422"/>
        <note>ligand shared between dimeric partners</note>
    </ligand>
</feature>
<reference evidence="2 3" key="1">
    <citation type="submission" date="2019-04" db="EMBL/GenBank/DDBJ databases">
        <title>Isachenkonia alkalipeptolytica gen. nov. sp. nov. a new anaerobic, alkiliphilic organothrophic bacterium capable to reduce synthesized ferrihydrite isolated from a soda lake.</title>
        <authorList>
            <person name="Toshchakov S.V."/>
            <person name="Zavarzina D.G."/>
            <person name="Zhilina T.N."/>
            <person name="Kostrikina N.A."/>
            <person name="Kublanov I.V."/>
        </authorList>
    </citation>
    <scope>NUCLEOTIDE SEQUENCE [LARGE SCALE GENOMIC DNA]</scope>
    <source>
        <strain evidence="2 3">Z-1701</strain>
    </source>
</reference>
<dbReference type="GO" id="GO:0070402">
    <property type="term" value="F:NADPH binding"/>
    <property type="evidence" value="ECO:0007669"/>
    <property type="project" value="TreeGrafter"/>
</dbReference>
<evidence type="ECO:0000313" key="2">
    <source>
        <dbReference type="EMBL" id="NBG89035.1"/>
    </source>
</evidence>
<keyword evidence="1" id="KW-0521">NADP</keyword>
<feature type="binding site" description="in other chain" evidence="1">
    <location>
        <position position="170"/>
    </location>
    <ligand>
        <name>dUMP</name>
        <dbReference type="ChEBI" id="CHEBI:246422"/>
        <note>ligand shared between dimeric partners</note>
    </ligand>
</feature>
<dbReference type="PROSITE" id="PS51331">
    <property type="entry name" value="THYX"/>
    <property type="match status" value="1"/>
</dbReference>
<dbReference type="GO" id="GO:0004799">
    <property type="term" value="F:thymidylate synthase activity"/>
    <property type="evidence" value="ECO:0007669"/>
    <property type="project" value="TreeGrafter"/>
</dbReference>
<dbReference type="EMBL" id="SUMG01000015">
    <property type="protein sequence ID" value="NBG89035.1"/>
    <property type="molecule type" value="Genomic_DNA"/>
</dbReference>
<keyword evidence="1 2" id="KW-0808">Transferase</keyword>
<dbReference type="PANTHER" id="PTHR34934:SF1">
    <property type="entry name" value="FLAVIN-DEPENDENT THYMIDYLATE SYNTHASE"/>
    <property type="match status" value="1"/>
</dbReference>
<feature type="binding site" evidence="1">
    <location>
        <position position="192"/>
    </location>
    <ligand>
        <name>FAD</name>
        <dbReference type="ChEBI" id="CHEBI:57692"/>
        <note>ligand shared between neighboring subunits</note>
    </ligand>
</feature>
<dbReference type="SUPFAM" id="SSF69796">
    <property type="entry name" value="Thymidylate synthase-complementing protein Thy1"/>
    <property type="match status" value="1"/>
</dbReference>
<keyword evidence="1 2" id="KW-0489">Methyltransferase</keyword>
<dbReference type="GO" id="GO:0032259">
    <property type="term" value="P:methylation"/>
    <property type="evidence" value="ECO:0007669"/>
    <property type="project" value="UniProtKB-KW"/>
</dbReference>
<feature type="active site" description="Involved in ionization of N3 of dUMP, leading to its activation" evidence="1">
    <location>
        <position position="197"/>
    </location>
</feature>
<dbReference type="AlphaFoldDB" id="A0AA43XLL8"/>
<name>A0AA43XLL8_9CLOT</name>
<dbReference type="CDD" id="cd20175">
    <property type="entry name" value="ThyX"/>
    <property type="match status" value="1"/>
</dbReference>
<keyword evidence="1" id="KW-0545">Nucleotide biosynthesis</keyword>
<keyword evidence="1" id="KW-0274">FAD</keyword>